<dbReference type="GO" id="GO:0043811">
    <property type="term" value="F:phosphate:acyl-[acyl carrier protein] acyltransferase activity"/>
    <property type="evidence" value="ECO:0007669"/>
    <property type="project" value="UniProtKB-UniRule"/>
</dbReference>
<evidence type="ECO:0000256" key="2">
    <source>
        <dbReference type="ARBA" id="ARBA00022490"/>
    </source>
</evidence>
<dbReference type="GO" id="GO:0005737">
    <property type="term" value="C:cytoplasm"/>
    <property type="evidence" value="ECO:0007669"/>
    <property type="project" value="UniProtKB-SubCell"/>
</dbReference>
<gene>
    <name evidence="10 11" type="primary">plsX</name>
    <name evidence="11" type="ORF">KDA27_04950</name>
</gene>
<evidence type="ECO:0000256" key="3">
    <source>
        <dbReference type="ARBA" id="ARBA00022516"/>
    </source>
</evidence>
<comment type="similarity">
    <text evidence="10">Belongs to the PlsX family.</text>
</comment>
<dbReference type="Pfam" id="PF02504">
    <property type="entry name" value="FA_synthesis"/>
    <property type="match status" value="1"/>
</dbReference>
<keyword evidence="6 10" id="KW-0594">Phospholipid biosynthesis</keyword>
<dbReference type="HAMAP" id="MF_00019">
    <property type="entry name" value="PlsX"/>
    <property type="match status" value="1"/>
</dbReference>
<comment type="function">
    <text evidence="10">Catalyzes the reversible formation of acyl-phosphate (acyl-PO(4)) from acyl-[acyl-carrier-protein] (acyl-ACP). This enzyme utilizes acyl-ACP as fatty acyl donor, but not acyl-CoA.</text>
</comment>
<dbReference type="GO" id="GO:0008654">
    <property type="term" value="P:phospholipid biosynthetic process"/>
    <property type="evidence" value="ECO:0007669"/>
    <property type="project" value="UniProtKB-KW"/>
</dbReference>
<name>A0A956NA46_UNCEI</name>
<reference evidence="11" key="1">
    <citation type="submission" date="2020-04" db="EMBL/GenBank/DDBJ databases">
        <authorList>
            <person name="Zhang T."/>
        </authorList>
    </citation>
    <scope>NUCLEOTIDE SEQUENCE</scope>
    <source>
        <strain evidence="11">HKST-UBA02</strain>
    </source>
</reference>
<reference evidence="11" key="2">
    <citation type="journal article" date="2021" name="Microbiome">
        <title>Successional dynamics and alternative stable states in a saline activated sludge microbial community over 9 years.</title>
        <authorList>
            <person name="Wang Y."/>
            <person name="Ye J."/>
            <person name="Ju F."/>
            <person name="Liu L."/>
            <person name="Boyd J.A."/>
            <person name="Deng Y."/>
            <person name="Parks D.H."/>
            <person name="Jiang X."/>
            <person name="Yin X."/>
            <person name="Woodcroft B.J."/>
            <person name="Tyson G.W."/>
            <person name="Hugenholtz P."/>
            <person name="Polz M.F."/>
            <person name="Zhang T."/>
        </authorList>
    </citation>
    <scope>NUCLEOTIDE SEQUENCE</scope>
    <source>
        <strain evidence="11">HKST-UBA02</strain>
    </source>
</reference>
<comment type="subcellular location">
    <subcellularLocation>
        <location evidence="10">Cytoplasm</location>
    </subcellularLocation>
    <text evidence="10">Associated with the membrane possibly through PlsY.</text>
</comment>
<organism evidence="11 12">
    <name type="scientific">Eiseniibacteriota bacterium</name>
    <dbReference type="NCBI Taxonomy" id="2212470"/>
    <lineage>
        <taxon>Bacteria</taxon>
        <taxon>Candidatus Eiseniibacteriota</taxon>
    </lineage>
</organism>
<evidence type="ECO:0000256" key="5">
    <source>
        <dbReference type="ARBA" id="ARBA00023098"/>
    </source>
</evidence>
<dbReference type="NCBIfam" id="TIGR00182">
    <property type="entry name" value="plsX"/>
    <property type="match status" value="1"/>
</dbReference>
<evidence type="ECO:0000256" key="4">
    <source>
        <dbReference type="ARBA" id="ARBA00022679"/>
    </source>
</evidence>
<evidence type="ECO:0000256" key="1">
    <source>
        <dbReference type="ARBA" id="ARBA00001232"/>
    </source>
</evidence>
<dbReference type="InterPro" id="IPR003664">
    <property type="entry name" value="FA_synthesis"/>
</dbReference>
<dbReference type="EMBL" id="JAGQHS010000016">
    <property type="protein sequence ID" value="MCA9755128.1"/>
    <property type="molecule type" value="Genomic_DNA"/>
</dbReference>
<comment type="caution">
    <text evidence="11">The sequence shown here is derived from an EMBL/GenBank/DDBJ whole genome shotgun (WGS) entry which is preliminary data.</text>
</comment>
<dbReference type="Gene3D" id="3.40.718.10">
    <property type="entry name" value="Isopropylmalate Dehydrogenase"/>
    <property type="match status" value="1"/>
</dbReference>
<dbReference type="EC" id="2.3.1.274" evidence="8 10"/>
<keyword evidence="5 10" id="KW-0443">Lipid metabolism</keyword>
<sequence>MGGDDAPLSAVLGAIQAAERFGDELQVVLVGDGAAIERVRPAHELEKLGMEIVHSSESVGMGESATGSYRKKQDSSIAVANRLVSEGKVDAIVSAGNTGAVVTASLLGLSRIKGVLRPAIASIVPTVHGRSLLLDVGAVADAKPANLFQFAVMGRVYAETVQGTKKPRVGLLNIGEEREKGSDLYKQAFRLLEERAAEINFIGNVEGRDVLSGDVDVVVCDGFTGNVLLKFAESIIGVVNGTIRKELGKSLVHKFGALLMKPVFAKLKARLNYEEVGGAPLLGVNGIVVIAHGSSSPLAIRNAIHMAAAMAQERVVAKIGEELSRELLREEATG</sequence>
<comment type="catalytic activity">
    <reaction evidence="1 10">
        <text>a fatty acyl-[ACP] + phosphate = an acyl phosphate + holo-[ACP]</text>
        <dbReference type="Rhea" id="RHEA:42292"/>
        <dbReference type="Rhea" id="RHEA-COMP:9685"/>
        <dbReference type="Rhea" id="RHEA-COMP:14125"/>
        <dbReference type="ChEBI" id="CHEBI:43474"/>
        <dbReference type="ChEBI" id="CHEBI:59918"/>
        <dbReference type="ChEBI" id="CHEBI:64479"/>
        <dbReference type="ChEBI" id="CHEBI:138651"/>
        <dbReference type="EC" id="2.3.1.274"/>
    </reaction>
</comment>
<keyword evidence="7 10" id="KW-1208">Phospholipid metabolism</keyword>
<proteinExistence type="inferred from homology"/>
<accession>A0A956NA46</accession>
<dbReference type="InterPro" id="IPR012281">
    <property type="entry name" value="Phospholipid_synth_PlsX-like"/>
</dbReference>
<evidence type="ECO:0000256" key="6">
    <source>
        <dbReference type="ARBA" id="ARBA00023209"/>
    </source>
</evidence>
<dbReference type="PANTHER" id="PTHR30100:SF1">
    <property type="entry name" value="PHOSPHATE ACYLTRANSFERASE"/>
    <property type="match status" value="1"/>
</dbReference>
<dbReference type="GO" id="GO:0006633">
    <property type="term" value="P:fatty acid biosynthetic process"/>
    <property type="evidence" value="ECO:0007669"/>
    <property type="project" value="UniProtKB-UniRule"/>
</dbReference>
<dbReference type="Proteomes" id="UP000739538">
    <property type="component" value="Unassembled WGS sequence"/>
</dbReference>
<dbReference type="PIRSF" id="PIRSF002465">
    <property type="entry name" value="Phsphlp_syn_PlsX"/>
    <property type="match status" value="1"/>
</dbReference>
<keyword evidence="3 10" id="KW-0444">Lipid biosynthesis</keyword>
<evidence type="ECO:0000313" key="11">
    <source>
        <dbReference type="EMBL" id="MCA9755128.1"/>
    </source>
</evidence>
<dbReference type="AlphaFoldDB" id="A0A956NA46"/>
<comment type="subunit">
    <text evidence="9 10">Homodimer. Probably interacts with PlsY.</text>
</comment>
<evidence type="ECO:0000256" key="7">
    <source>
        <dbReference type="ARBA" id="ARBA00023264"/>
    </source>
</evidence>
<keyword evidence="4 10" id="KW-0808">Transferase</keyword>
<keyword evidence="2 10" id="KW-0963">Cytoplasm</keyword>
<dbReference type="SUPFAM" id="SSF53659">
    <property type="entry name" value="Isocitrate/Isopropylmalate dehydrogenase-like"/>
    <property type="match status" value="1"/>
</dbReference>
<evidence type="ECO:0000256" key="10">
    <source>
        <dbReference type="HAMAP-Rule" id="MF_00019"/>
    </source>
</evidence>
<evidence type="ECO:0000313" key="12">
    <source>
        <dbReference type="Proteomes" id="UP000739538"/>
    </source>
</evidence>
<evidence type="ECO:0000256" key="8">
    <source>
        <dbReference type="ARBA" id="ARBA00024069"/>
    </source>
</evidence>
<keyword evidence="11" id="KW-0012">Acyltransferase</keyword>
<evidence type="ECO:0000256" key="9">
    <source>
        <dbReference type="ARBA" id="ARBA00046608"/>
    </source>
</evidence>
<dbReference type="PANTHER" id="PTHR30100">
    <property type="entry name" value="FATTY ACID/PHOSPHOLIPID SYNTHESIS PROTEIN PLSX"/>
    <property type="match status" value="1"/>
</dbReference>
<protein>
    <recommendedName>
        <fullName evidence="8 10">Phosphate acyltransferase</fullName>
        <ecNumber evidence="8 10">2.3.1.274</ecNumber>
    </recommendedName>
    <alternativeName>
        <fullName evidence="10">Acyl-ACP phosphotransacylase</fullName>
    </alternativeName>
    <alternativeName>
        <fullName evidence="10">Acyl-[acyl-carrier-protein]--phosphate acyltransferase</fullName>
    </alternativeName>
    <alternativeName>
        <fullName evidence="10">Phosphate-acyl-ACP acyltransferase</fullName>
    </alternativeName>
</protein>
<comment type="pathway">
    <text evidence="10">Lipid metabolism; phospholipid metabolism.</text>
</comment>